<reference evidence="4" key="1">
    <citation type="submission" date="2019-02" db="EMBL/GenBank/DDBJ databases">
        <title>Glaciihabitans arcticus sp. nov., a psychrotolerant bacterium isolated from polar soil.</title>
        <authorList>
            <person name="Dahal R.H."/>
        </authorList>
    </citation>
    <scope>NUCLEOTIDE SEQUENCE [LARGE SCALE GENOMIC DNA]</scope>
    <source>
        <strain evidence="4">RP-3-7</strain>
    </source>
</reference>
<evidence type="ECO:0000313" key="4">
    <source>
        <dbReference type="Proteomes" id="UP000294194"/>
    </source>
</evidence>
<comment type="caution">
    <text evidence="3">The sequence shown here is derived from an EMBL/GenBank/DDBJ whole genome shotgun (WGS) entry which is preliminary data.</text>
</comment>
<evidence type="ECO:0000313" key="3">
    <source>
        <dbReference type="EMBL" id="TBN57785.1"/>
    </source>
</evidence>
<evidence type="ECO:0000256" key="2">
    <source>
        <dbReference type="SAM" id="Phobius"/>
    </source>
</evidence>
<dbReference type="AlphaFoldDB" id="A0A4Q9GT18"/>
<accession>A0A4Q9GT18</accession>
<keyword evidence="2" id="KW-0472">Membrane</keyword>
<feature type="region of interest" description="Disordered" evidence="1">
    <location>
        <begin position="1"/>
        <end position="72"/>
    </location>
</feature>
<dbReference type="Proteomes" id="UP000294194">
    <property type="component" value="Unassembled WGS sequence"/>
</dbReference>
<keyword evidence="2" id="KW-0812">Transmembrane</keyword>
<dbReference type="RefSeq" id="WP_130981896.1">
    <property type="nucleotide sequence ID" value="NZ_SISG01000001.1"/>
</dbReference>
<name>A0A4Q9GT18_9MICO</name>
<gene>
    <name evidence="3" type="ORF">EYE40_10520</name>
</gene>
<feature type="transmembrane region" description="Helical" evidence="2">
    <location>
        <begin position="158"/>
        <end position="188"/>
    </location>
</feature>
<keyword evidence="4" id="KW-1185">Reference proteome</keyword>
<feature type="transmembrane region" description="Helical" evidence="2">
    <location>
        <begin position="117"/>
        <end position="146"/>
    </location>
</feature>
<feature type="compositionally biased region" description="Low complexity" evidence="1">
    <location>
        <begin position="16"/>
        <end position="48"/>
    </location>
</feature>
<protein>
    <submittedName>
        <fullName evidence="3">DUF4190 domain-containing protein</fullName>
    </submittedName>
</protein>
<sequence>MAAKKKSEDVPPIPVAPDASPAAVAPEVPETPAAPVVPEAPEAPQVAAGPPPAPAAVTPEFEPRPNPYAAPAAPYGAPAAPPYGAPAQPNPYAVTQNYDYTTGTYVTTPVQPQGLSIASMVTGIVAVLLTFASFGFIPGVVAVVLGHLAQKRQPQARAMWITGLITGYIAAGLGILTGLFWLAIILIIPGAAMWGDFS</sequence>
<organism evidence="3 4">
    <name type="scientific">Glaciihabitans arcticus</name>
    <dbReference type="NCBI Taxonomy" id="2668039"/>
    <lineage>
        <taxon>Bacteria</taxon>
        <taxon>Bacillati</taxon>
        <taxon>Actinomycetota</taxon>
        <taxon>Actinomycetes</taxon>
        <taxon>Micrococcales</taxon>
        <taxon>Microbacteriaceae</taxon>
        <taxon>Glaciihabitans</taxon>
    </lineage>
</organism>
<dbReference type="EMBL" id="SISG01000001">
    <property type="protein sequence ID" value="TBN57785.1"/>
    <property type="molecule type" value="Genomic_DNA"/>
</dbReference>
<keyword evidence="2" id="KW-1133">Transmembrane helix</keyword>
<proteinExistence type="predicted"/>
<evidence type="ECO:0000256" key="1">
    <source>
        <dbReference type="SAM" id="MobiDB-lite"/>
    </source>
</evidence>